<dbReference type="CDD" id="cd02201">
    <property type="entry name" value="FtsZ_type1"/>
    <property type="match status" value="1"/>
</dbReference>
<dbReference type="InParanoid" id="A0A0F7DBF4"/>
<dbReference type="NCBIfam" id="TIGR00065">
    <property type="entry name" value="ftsZ"/>
    <property type="match status" value="1"/>
</dbReference>
<dbReference type="RefSeq" id="WP_048096110.1">
    <property type="nucleotide sequence ID" value="NZ_CP011267.1"/>
</dbReference>
<dbReference type="AlphaFoldDB" id="A0A0F7DBF4"/>
<dbReference type="PATRIC" id="fig|113653.22.peg.1693"/>
<feature type="binding site" evidence="8">
    <location>
        <begin position="127"/>
        <end position="129"/>
    </location>
    <ligand>
        <name>GTP</name>
        <dbReference type="ChEBI" id="CHEBI:37565"/>
    </ligand>
</feature>
<dbReference type="InterPro" id="IPR018316">
    <property type="entry name" value="Tubulin/FtsZ_2-layer-sand-dom"/>
</dbReference>
<evidence type="ECO:0000256" key="8">
    <source>
        <dbReference type="HAMAP-Rule" id="MF_00909"/>
    </source>
</evidence>
<dbReference type="PROSITE" id="PS01135">
    <property type="entry name" value="FTSZ_2"/>
    <property type="match status" value="1"/>
</dbReference>
<dbReference type="PANTHER" id="PTHR30314:SF9">
    <property type="entry name" value="CELL DIVISION PROTEIN FTSZ 2"/>
    <property type="match status" value="1"/>
</dbReference>
<dbReference type="InterPro" id="IPR045061">
    <property type="entry name" value="FtsZ/CetZ"/>
</dbReference>
<dbReference type="InterPro" id="IPR036525">
    <property type="entry name" value="Tubulin/FtsZ_GTPase_sf"/>
</dbReference>
<dbReference type="GO" id="GO:0003924">
    <property type="term" value="F:GTPase activity"/>
    <property type="evidence" value="ECO:0007669"/>
    <property type="project" value="UniProtKB-UniRule"/>
</dbReference>
<evidence type="ECO:0000256" key="2">
    <source>
        <dbReference type="ARBA" id="ARBA00022490"/>
    </source>
</evidence>
<dbReference type="Proteomes" id="UP000034723">
    <property type="component" value="Chromosome"/>
</dbReference>
<comment type="subcellular location">
    <subcellularLocation>
        <location evidence="8">Cytoplasm</location>
    </subcellularLocation>
    <text evidence="8">Assembles at midcell at the inner surface of the cytoplasmic membrane.</text>
</comment>
<dbReference type="PRINTS" id="PR00423">
    <property type="entry name" value="CELLDVISFTSZ"/>
</dbReference>
<protein>
    <recommendedName>
        <fullName evidence="8 9">Cell division protein FtsZ</fullName>
    </recommendedName>
</protein>
<dbReference type="SMART" id="SM00864">
    <property type="entry name" value="Tubulin"/>
    <property type="match status" value="1"/>
</dbReference>
<dbReference type="GO" id="GO:0005525">
    <property type="term" value="F:GTP binding"/>
    <property type="evidence" value="ECO:0007669"/>
    <property type="project" value="UniProtKB-UniRule"/>
</dbReference>
<evidence type="ECO:0000256" key="10">
    <source>
        <dbReference type="RuleBase" id="RU003360"/>
    </source>
</evidence>
<evidence type="ECO:0000256" key="3">
    <source>
        <dbReference type="ARBA" id="ARBA00022618"/>
    </source>
</evidence>
<dbReference type="InterPro" id="IPR003008">
    <property type="entry name" value="Tubulin_FtsZ_GTPase"/>
</dbReference>
<dbReference type="KEGG" id="gah:GAH_01721"/>
<name>A0A0F7DBF4_9EURY</name>
<feature type="domain" description="Tubulin/FtsZ 2-layer sandwich" evidence="12">
    <location>
        <begin position="224"/>
        <end position="341"/>
    </location>
</feature>
<keyword evidence="2 8" id="KW-0963">Cytoplasm</keyword>
<dbReference type="FunCoup" id="A0A0F7DBF4">
    <property type="interactions" value="55"/>
</dbReference>
<comment type="similarity">
    <text evidence="1 8 10">Belongs to the FtsZ family.</text>
</comment>
<keyword evidence="6 8" id="KW-0717">Septation</keyword>
<evidence type="ECO:0000259" key="11">
    <source>
        <dbReference type="SMART" id="SM00864"/>
    </source>
</evidence>
<dbReference type="GO" id="GO:0051258">
    <property type="term" value="P:protein polymerization"/>
    <property type="evidence" value="ECO:0007669"/>
    <property type="project" value="UniProtKB-UniRule"/>
</dbReference>
<evidence type="ECO:0000256" key="7">
    <source>
        <dbReference type="ARBA" id="ARBA00023306"/>
    </source>
</evidence>
<feature type="binding site" evidence="8">
    <location>
        <position position="204"/>
    </location>
    <ligand>
        <name>GTP</name>
        <dbReference type="ChEBI" id="CHEBI:37565"/>
    </ligand>
</feature>
<dbReference type="HOGENOM" id="CLU_024865_0_1_2"/>
<dbReference type="OrthoDB" id="371908at2157"/>
<keyword evidence="5 8" id="KW-0342">GTP-binding</keyword>
<dbReference type="GO" id="GO:0032153">
    <property type="term" value="C:cell division site"/>
    <property type="evidence" value="ECO:0007669"/>
    <property type="project" value="UniProtKB-UniRule"/>
</dbReference>
<evidence type="ECO:0000256" key="1">
    <source>
        <dbReference type="ARBA" id="ARBA00009690"/>
    </source>
</evidence>
<dbReference type="Pfam" id="PF12327">
    <property type="entry name" value="FtsZ_C"/>
    <property type="match status" value="1"/>
</dbReference>
<dbReference type="InterPro" id="IPR024757">
    <property type="entry name" value="FtsZ_C"/>
</dbReference>
<comment type="caution">
    <text evidence="8">Lacks conserved residue(s) required for the propagation of feature annotation.</text>
</comment>
<dbReference type="FunFam" id="3.40.50.1440:FF:000014">
    <property type="entry name" value="Cell division protein FtsZ"/>
    <property type="match status" value="1"/>
</dbReference>
<feature type="domain" description="Tubulin/FtsZ GTPase" evidence="11">
    <location>
        <begin position="32"/>
        <end position="222"/>
    </location>
</feature>
<comment type="function">
    <text evidence="8">Essential cell division protein that forms a contractile ring structure (Z ring) at the future cell division site. The regulation of the ring assembly controls the timing and the location of cell division. One of the functions of the FtsZ ring is to recruit other cell division proteins to the septum to produce a new cell wall between the dividing cells. Binds GTP and shows GTPase activity.</text>
</comment>
<dbReference type="EMBL" id="CP011267">
    <property type="protein sequence ID" value="AKG90996.1"/>
    <property type="molecule type" value="Genomic_DNA"/>
</dbReference>
<evidence type="ECO:0000256" key="6">
    <source>
        <dbReference type="ARBA" id="ARBA00023210"/>
    </source>
</evidence>
<keyword evidence="4 8" id="KW-0547">Nucleotide-binding</keyword>
<evidence type="ECO:0000256" key="4">
    <source>
        <dbReference type="ARBA" id="ARBA00022741"/>
    </source>
</evidence>
<proteinExistence type="inferred from homology"/>
<keyword evidence="3 8" id="KW-0132">Cell division</keyword>
<dbReference type="PANTHER" id="PTHR30314">
    <property type="entry name" value="CELL DIVISION PROTEIN FTSZ-RELATED"/>
    <property type="match status" value="1"/>
</dbReference>
<organism evidence="13 14">
    <name type="scientific">Geoglobus ahangari</name>
    <dbReference type="NCBI Taxonomy" id="113653"/>
    <lineage>
        <taxon>Archaea</taxon>
        <taxon>Methanobacteriati</taxon>
        <taxon>Methanobacteriota</taxon>
        <taxon>Archaeoglobi</taxon>
        <taxon>Archaeoglobales</taxon>
        <taxon>Archaeoglobaceae</taxon>
        <taxon>Geoglobus</taxon>
    </lineage>
</organism>
<keyword evidence="7 8" id="KW-0131">Cell cycle</keyword>
<evidence type="ECO:0000313" key="13">
    <source>
        <dbReference type="EMBL" id="AKG90996.1"/>
    </source>
</evidence>
<dbReference type="GeneID" id="24804290"/>
<sequence>MKSFIREAQEYYRKELQSRMDNFSFEEFGTPNIIVVGCGGSGNNTVNRLKNLGVDGVTTIAINTDRQHLEMIKADKKVLIGRSITKGLGAGGYPEIGRKAAELARGTLEELLAGANLVFVCAGLGGGTGTGSAPVVAEIAKKQGAIVIGMVQTPFKVERARIGKAMEGLEELKKHADTVIVLDNNKLLEYVPNLPIEQAFSVMDQIVAETIKGIVDTITKPSLMNIDFADVRAIMEHGGVAVMLVGEAKSQNKASEVVRDCLSHPLLEVDYRGATGALIHITGGPDLTIKEAEEIVNNLTFEISDNAMVIWGARISKEFEGIVRVTAIMTGVSPERIFNVEEEYAHYGYGGNGKKAEVQAYSSNGRQPVPSMVAKNYNGIDVL</sequence>
<feature type="binding site" evidence="8">
    <location>
        <position position="158"/>
    </location>
    <ligand>
        <name>GTP</name>
        <dbReference type="ChEBI" id="CHEBI:37565"/>
    </ligand>
</feature>
<dbReference type="InterPro" id="IPR000158">
    <property type="entry name" value="Cell_div_FtsZ"/>
</dbReference>
<dbReference type="InterPro" id="IPR020805">
    <property type="entry name" value="Cell_div_FtsZ_CS"/>
</dbReference>
<dbReference type="InterPro" id="IPR008280">
    <property type="entry name" value="Tub_FtsZ_C"/>
</dbReference>
<dbReference type="HAMAP" id="MF_00909">
    <property type="entry name" value="FtsZ"/>
    <property type="match status" value="1"/>
</dbReference>
<dbReference type="Pfam" id="PF00091">
    <property type="entry name" value="Tubulin"/>
    <property type="match status" value="1"/>
</dbReference>
<evidence type="ECO:0000313" key="14">
    <source>
        <dbReference type="Proteomes" id="UP000034723"/>
    </source>
</evidence>
<dbReference type="Gene3D" id="3.40.50.1440">
    <property type="entry name" value="Tubulin/FtsZ, GTPase domain"/>
    <property type="match status" value="1"/>
</dbReference>
<feature type="binding site" evidence="8">
    <location>
        <position position="161"/>
    </location>
    <ligand>
        <name>GTP</name>
        <dbReference type="ChEBI" id="CHEBI:37565"/>
    </ligand>
</feature>
<dbReference type="SUPFAM" id="SSF52490">
    <property type="entry name" value="Tubulin nucleotide-binding domain-like"/>
    <property type="match status" value="1"/>
</dbReference>
<gene>
    <name evidence="8" type="primary">ftsZ</name>
    <name evidence="13" type="ORF">GAH_01721</name>
</gene>
<evidence type="ECO:0000256" key="9">
    <source>
        <dbReference type="NCBIfam" id="TIGR00065"/>
    </source>
</evidence>
<dbReference type="GO" id="GO:0043093">
    <property type="term" value="P:FtsZ-dependent cytokinesis"/>
    <property type="evidence" value="ECO:0007669"/>
    <property type="project" value="UniProtKB-UniRule"/>
</dbReference>
<dbReference type="SUPFAM" id="SSF55307">
    <property type="entry name" value="Tubulin C-terminal domain-like"/>
    <property type="match status" value="1"/>
</dbReference>
<evidence type="ECO:0000259" key="12">
    <source>
        <dbReference type="SMART" id="SM00865"/>
    </source>
</evidence>
<dbReference type="FunFam" id="3.30.1330.20:FF:000008">
    <property type="entry name" value="Cell division protein FtsZ"/>
    <property type="match status" value="1"/>
</dbReference>
<dbReference type="STRING" id="113653.GAH_01721"/>
<dbReference type="SMART" id="SM00865">
    <property type="entry name" value="Tubulin_C"/>
    <property type="match status" value="1"/>
</dbReference>
<evidence type="ECO:0000256" key="5">
    <source>
        <dbReference type="ARBA" id="ARBA00023134"/>
    </source>
</evidence>
<dbReference type="GO" id="GO:0005737">
    <property type="term" value="C:cytoplasm"/>
    <property type="evidence" value="ECO:0007669"/>
    <property type="project" value="UniProtKB-SubCell"/>
</dbReference>
<keyword evidence="14" id="KW-1185">Reference proteome</keyword>
<reference evidence="13 14" key="1">
    <citation type="submission" date="2015-04" db="EMBL/GenBank/DDBJ databases">
        <title>The complete genome sequence of the hyperthermophilic, obligate iron-reducing archaeon Geoglobus ahangari strain 234T.</title>
        <authorList>
            <person name="Manzella M.P."/>
            <person name="Holmes D.E."/>
            <person name="Rocheleau J.M."/>
            <person name="Chung A."/>
            <person name="Reguera G."/>
            <person name="Kashefi K."/>
        </authorList>
    </citation>
    <scope>NUCLEOTIDE SEQUENCE [LARGE SCALE GENOMIC DNA]</scope>
    <source>
        <strain evidence="13 14">234</strain>
    </source>
</reference>
<accession>A0A0F7DBF4</accession>
<dbReference type="PROSITE" id="PS01134">
    <property type="entry name" value="FTSZ_1"/>
    <property type="match status" value="1"/>
</dbReference>
<comment type="subunit">
    <text evidence="8">Homodimer. Polymerizes to form a dynamic ring structure in a strictly GTP-dependent manner. Interacts directly with several other division proteins.</text>
</comment>